<feature type="compositionally biased region" description="Low complexity" evidence="1">
    <location>
        <begin position="331"/>
        <end position="348"/>
    </location>
</feature>
<dbReference type="InterPro" id="IPR028994">
    <property type="entry name" value="Integrin_alpha_N"/>
</dbReference>
<feature type="domain" description="Bacterial Ig" evidence="2">
    <location>
        <begin position="1096"/>
        <end position="1173"/>
    </location>
</feature>
<dbReference type="PANTHER" id="PTHR22901:SF0">
    <property type="entry name" value="SIALATE O-ACETYLESTERASE"/>
    <property type="match status" value="1"/>
</dbReference>
<feature type="domain" description="Bacterial Ig" evidence="2">
    <location>
        <begin position="431"/>
        <end position="513"/>
    </location>
</feature>
<dbReference type="NCBIfam" id="NF033510">
    <property type="entry name" value="Ca_tandemer"/>
    <property type="match status" value="19"/>
</dbReference>
<feature type="domain" description="Bacterial Ig" evidence="2">
    <location>
        <begin position="1753"/>
        <end position="1831"/>
    </location>
</feature>
<dbReference type="Pfam" id="PF17936">
    <property type="entry name" value="Big_6"/>
    <property type="match status" value="20"/>
</dbReference>
<gene>
    <name evidence="4" type="ORF">WG219_06715</name>
</gene>
<dbReference type="SUPFAM" id="SSF51120">
    <property type="entry name" value="beta-Roll"/>
    <property type="match status" value="1"/>
</dbReference>
<feature type="region of interest" description="Disordered" evidence="1">
    <location>
        <begin position="1734"/>
        <end position="1756"/>
    </location>
</feature>
<accession>A0ABZ2RM11</accession>
<organism evidence="4 5">
    <name type="scientific">Ectopseudomonas mendocina</name>
    <name type="common">Pseudomonas mendocina</name>
    <dbReference type="NCBI Taxonomy" id="300"/>
    <lineage>
        <taxon>Bacteria</taxon>
        <taxon>Pseudomonadati</taxon>
        <taxon>Pseudomonadota</taxon>
        <taxon>Gammaproteobacteria</taxon>
        <taxon>Pseudomonadales</taxon>
        <taxon>Pseudomonadaceae</taxon>
        <taxon>Ectopseudomonas</taxon>
    </lineage>
</organism>
<feature type="compositionally biased region" description="Low complexity" evidence="1">
    <location>
        <begin position="503"/>
        <end position="520"/>
    </location>
</feature>
<feature type="domain" description="Bacterial Ig" evidence="2">
    <location>
        <begin position="1262"/>
        <end position="1336"/>
    </location>
</feature>
<keyword evidence="5" id="KW-1185">Reference proteome</keyword>
<feature type="region of interest" description="Disordered" evidence="1">
    <location>
        <begin position="1657"/>
        <end position="1676"/>
    </location>
</feature>
<feature type="domain" description="Bacterial Ig" evidence="2">
    <location>
        <begin position="1508"/>
        <end position="1586"/>
    </location>
</feature>
<evidence type="ECO:0000313" key="4">
    <source>
        <dbReference type="EMBL" id="WXL27138.1"/>
    </source>
</evidence>
<dbReference type="NCBIfam" id="NF033677">
    <property type="entry name" value="biofilm_BapA_N"/>
    <property type="match status" value="1"/>
</dbReference>
<feature type="domain" description="Bacterial Ig" evidence="2">
    <location>
        <begin position="1590"/>
        <end position="1669"/>
    </location>
</feature>
<feature type="compositionally biased region" description="Gly residues" evidence="1">
    <location>
        <begin position="145"/>
        <end position="157"/>
    </location>
</feature>
<proteinExistence type="predicted"/>
<feature type="region of interest" description="Disordered" evidence="1">
    <location>
        <begin position="145"/>
        <end position="217"/>
    </location>
</feature>
<feature type="compositionally biased region" description="Polar residues" evidence="1">
    <location>
        <begin position="1658"/>
        <end position="1669"/>
    </location>
</feature>
<feature type="region of interest" description="Disordered" evidence="1">
    <location>
        <begin position="251"/>
        <end position="295"/>
    </location>
</feature>
<evidence type="ECO:0000256" key="1">
    <source>
        <dbReference type="SAM" id="MobiDB-lite"/>
    </source>
</evidence>
<feature type="domain" description="Bacterial Ig" evidence="2">
    <location>
        <begin position="173"/>
        <end position="255"/>
    </location>
</feature>
<reference evidence="4 5" key="1">
    <citation type="submission" date="2024-03" db="EMBL/GenBank/DDBJ databases">
        <title>Complete genome of BD2.</title>
        <authorList>
            <person name="Cao G."/>
        </authorList>
    </citation>
    <scope>NUCLEOTIDE SEQUENCE [LARGE SCALE GENOMIC DNA]</scope>
    <source>
        <strain evidence="4 5">BD2</strain>
    </source>
</reference>
<feature type="compositionally biased region" description="Polar residues" evidence="1">
    <location>
        <begin position="437"/>
        <end position="448"/>
    </location>
</feature>
<feature type="compositionally biased region" description="Polar residues" evidence="1">
    <location>
        <begin position="390"/>
        <end position="405"/>
    </location>
</feature>
<dbReference type="InterPro" id="IPR013783">
    <property type="entry name" value="Ig-like_fold"/>
</dbReference>
<feature type="region of interest" description="Disordered" evidence="1">
    <location>
        <begin position="324"/>
        <end position="550"/>
    </location>
</feature>
<feature type="domain" description="Bacterial Ig" evidence="2">
    <location>
        <begin position="1427"/>
        <end position="1504"/>
    </location>
</feature>
<dbReference type="SUPFAM" id="SSF69318">
    <property type="entry name" value="Integrin alpha N-terminal domain"/>
    <property type="match status" value="1"/>
</dbReference>
<dbReference type="Gene3D" id="2.60.40.10">
    <property type="entry name" value="Immunoglobulins"/>
    <property type="match status" value="22"/>
</dbReference>
<feature type="domain" description="Bacterial Ig" evidence="2">
    <location>
        <begin position="682"/>
        <end position="760"/>
    </location>
</feature>
<dbReference type="InterPro" id="IPR041498">
    <property type="entry name" value="Big_6"/>
</dbReference>
<feature type="domain" description="Bacterial Ig" evidence="2">
    <location>
        <begin position="345"/>
        <end position="427"/>
    </location>
</feature>
<feature type="domain" description="Bacterial Ig" evidence="2">
    <location>
        <begin position="1014"/>
        <end position="1091"/>
    </location>
</feature>
<feature type="compositionally biased region" description="Polar residues" evidence="1">
    <location>
        <begin position="265"/>
        <end position="276"/>
    </location>
</feature>
<dbReference type="PANTHER" id="PTHR22901">
    <property type="entry name" value="SIALATE O-ACETYLESTERASE"/>
    <property type="match status" value="1"/>
</dbReference>
<dbReference type="InterPro" id="IPR011049">
    <property type="entry name" value="Serralysin-like_metalloprot_C"/>
</dbReference>
<evidence type="ECO:0000259" key="3">
    <source>
        <dbReference type="Pfam" id="PF22783"/>
    </source>
</evidence>
<feature type="domain" description="Bacterial Ig" evidence="2">
    <location>
        <begin position="1177"/>
        <end position="1257"/>
    </location>
</feature>
<feature type="domain" description="Bacterial Ig" evidence="2">
    <location>
        <begin position="1835"/>
        <end position="1917"/>
    </location>
</feature>
<feature type="compositionally biased region" description="Polar residues" evidence="1">
    <location>
        <begin position="523"/>
        <end position="534"/>
    </location>
</feature>
<feature type="domain" description="Bacterial Ig" evidence="2">
    <location>
        <begin position="927"/>
        <end position="1007"/>
    </location>
</feature>
<feature type="domain" description="Bacterial Ig" evidence="2">
    <location>
        <begin position="517"/>
        <end position="599"/>
    </location>
</feature>
<dbReference type="Proteomes" id="UP001476583">
    <property type="component" value="Chromosome"/>
</dbReference>
<feature type="compositionally biased region" description="Low complexity" evidence="1">
    <location>
        <begin position="158"/>
        <end position="167"/>
    </location>
</feature>
<feature type="compositionally biased region" description="Polar residues" evidence="1">
    <location>
        <begin position="351"/>
        <end position="362"/>
    </location>
</feature>
<feature type="compositionally biased region" description="Polar residues" evidence="1">
    <location>
        <begin position="476"/>
        <end position="491"/>
    </location>
</feature>
<feature type="domain" description="Biofilm-associated protein BapA-like prefix-like" evidence="3">
    <location>
        <begin position="26"/>
        <end position="92"/>
    </location>
</feature>
<dbReference type="Pfam" id="PF22783">
    <property type="entry name" value="BapA_N"/>
    <property type="match status" value="1"/>
</dbReference>
<feature type="domain" description="Bacterial Ig" evidence="2">
    <location>
        <begin position="846"/>
        <end position="923"/>
    </location>
</feature>
<feature type="domain" description="Bacterial Ig" evidence="2">
    <location>
        <begin position="258"/>
        <end position="341"/>
    </location>
</feature>
<dbReference type="EMBL" id="CP148074">
    <property type="protein sequence ID" value="WXL27138.1"/>
    <property type="molecule type" value="Genomic_DNA"/>
</dbReference>
<feature type="compositionally biased region" description="Low complexity" evidence="1">
    <location>
        <begin position="417"/>
        <end position="434"/>
    </location>
</feature>
<feature type="domain" description="Bacterial Ig" evidence="2">
    <location>
        <begin position="1672"/>
        <end position="1749"/>
    </location>
</feature>
<dbReference type="InterPro" id="IPR048051">
    <property type="entry name" value="BapA-like_prefix-like"/>
</dbReference>
<feature type="compositionally biased region" description="Low complexity" evidence="1">
    <location>
        <begin position="1737"/>
        <end position="1748"/>
    </location>
</feature>
<protein>
    <submittedName>
        <fullName evidence="4">Ig-like domain-containing protein</fullName>
    </submittedName>
</protein>
<sequence length="2402" mass="236787">MSIQAKISSASQNVASSQVVELPPEGLITLTESSNVALNVPPADVVGYSKNGSDLIIQLKSGEKIRIANFYVEDQAPSQLFLVEEEKLIAVDLVPSASDGVVAASYTPQETLAGFESLTSDDSGIGLGALLLTAGTLAAGGAALSGGSGGGSSGGASGQPSGAPIGSRDNSPPNAASDLKVAPDGSSITGKAEPGASVGIDTNGDGKPDVTVVAGPDGSFESPLVPPLTNGETITVIVTDPSGNDSPPAVVTAPDITAPDPAGNVQVSPDGTTVTGTAEPGANVEIDTNGDGEPDVTVVANPDGTFSGTLNPPLTNGETVTVVVTDPAGNSSPPTTATAPDSTPPAAAGNVQVSPDGTTVTGTAEPGANVEIDTNGDGEPDVTVVANPDGTFSGTLNPPLTNGETVTVVVTDPAGNSSPPTTATAPDSTPPAAAGNVQVSPDGTTVTGTAEPGANVEIDTNGDGEPDVTVVANPDGTFSGTLNPPLTNGETVTVVVTDPAGNSSPPTTATAPDSTPPAAAGNVQISSDGSTVTGTAEPGADVEIDTNGDGQPDLTVVANPDGTFSGSLTPPLTDGETVTVVVRDPAGNSSTPVTVIAPDFPAAPVVNPSDGKGVSGTAEAGVEIIIRDAGGTQIGSATADGNGDWSTTLGTPVPDGTVLTVHALDSNNNKSPDVTVVVDGIAPPAPDVEPSNGSVIQGTAEPGSTVTLTLAGGAVLGSVIVGADGKWSVTPVTPPLHAEVVNAVASDAAGNESSPASVTIDAQAPDAPILKASNGMMIEGTAEAGSTVIITLADGTPVGETVAAGDGSWSFTPSNPLPHDADVKVVAKDAVGNTSAAANLTVDAEAPLAPVIQPTDGKTVSGTGEEGATILIKDSAGNTMGQTTVSSGVWSYDFDPDLSHGTLIQVQAVDAAGNTSDPAAATVDTQAPPAPVIHPSNGEELSGTGEPGAIIALSLDGTPIGEVTVAANGAWSFDPAAQVPPVTLPHNGTVTAVPRDAAGNVGSSSSVVIDSEAPLIPTVNPSNGTSLSGTAEPESTVVIRSAGGTEIGTANVGSDGNWSWTPSPALAHDTVVTVEARDATGNTGPTASVTIDSEEPAAPVILPSDGNAVSGTAEPGTTVTLTDINGTDLGTVSVGADGNWSIDFNPRLDHDLVVIATATDPTGNVSDTSAVMVDAIAPNTPTVLPSNGSSLSGTAEPGSTVVIYDSNDVELGTVVVGGDGTWSMSPVPGPALNHGDTLKVVARDAAGNTSPEAPVTIDAEAPLQPVVSPSNGSLLTGTASEGNLEIEITVDGNIVATVMTDGAGNWEYAPATPLTTGQVVTVTATDAAGNTSQPSAPMTVDADLPTTPHINPSNGTVISGTGDLGSEIKLSIDGVEQAGPIIVQADGTWTFDPTPDLANGAVITAKAVNTLGSESGVATIVVDAQPPATPTVNDSNGVDFSGTAEAGATVILTDSVLGELGTVVAAADGKWSFTQTPGLDHDSVVSVVAKDAAGNSSGPASVTVDAEAPALPTIDPSNGVTVTGTAEPNATVLISNGAGVQIGQVTADGTGKWTFTPNPKLDHDAEINVVAKDAAGNTSDVATATVDAQAPAVPVLNLSDGKTISGTAEAGATVLLTTGSGAVIGEATADSNGDWSFDPSPDLANGVVINARAKDAAGNTSGPAATTVDNIAPDNPVVQPSTGVSIIGTAEPGAKVFISIGGAPEIQVQADASGNWSYTPGSPIVHDTVVTARAEDSTGNSSGTTSITVDSEAPDAPVINPSTGAIITGTGEIGALINLTDGNGNPIGEATVGADGTWTVTPASPLAHNTQVIATATDATGNVSDPATMVVDKVAPNAPVLVLNHDGNLLTGTAEPNSKLHLVIDGDEGNPIIVTVGADGTFSQPIDPALVAGESIRGIAVDATGNASAPTTIYALDLAPPTVTVTEAADGYVNAVEISNGIQVTVGLRPTMQDGQVVTVTFAGQNGYEQSVTYTLTREDIDAGSISITLEPDSGSAAYPEGAATITADISGGTSSTPVNFVVDTIPPAAPVLTLVGNLLTVTSEPFTKVLVEVALAGVTATVEVITDSQGEALIDLLTDLDIDLSWDQLLTASVSARGEDLAGNQGNIATIGVGPNLPQPVTVGDFGLDVALLPPTLGLSGTATAGSSIRVEVITPAANVFVDPNVDANGNFSVNLLDPDLLSDLGLSISGILNLGSNLSLNIVATDSFGNDSASYGVNLLGSGALLSLGEISVTGTSGNDFLTARNDSSERIIGADGHDLIKNVGSGDRVEAGAGNDTIEVTSANFTSIDGGAGFDTLLLAGGINLDYNAVGVGTLANIERINLGKGDSGSVLTLTAAEVGIITDSNNTLQITGEANDTLRVTGATNTGTTQEINGVTYDVYTFGSNTLLVEDNTVQVLV</sequence>
<feature type="domain" description="Bacterial Ig" evidence="2">
    <location>
        <begin position="601"/>
        <end position="678"/>
    </location>
</feature>
<evidence type="ECO:0000259" key="2">
    <source>
        <dbReference type="Pfam" id="PF17936"/>
    </source>
</evidence>
<feature type="domain" description="Bacterial Ig" evidence="2">
    <location>
        <begin position="764"/>
        <end position="842"/>
    </location>
</feature>
<evidence type="ECO:0000313" key="5">
    <source>
        <dbReference type="Proteomes" id="UP001476583"/>
    </source>
</evidence>
<dbReference type="InterPro" id="IPR039329">
    <property type="entry name" value="SIAE"/>
</dbReference>
<name>A0ABZ2RM11_ECTME</name>